<comment type="function">
    <text evidence="7">Counteracts the endogenous Pycsar antiviral defense system. Phosphodiesterase that enables metal-dependent hydrolysis of host cyclic nucleotide Pycsar defense signals such as cCMP and cUMP.</text>
</comment>
<evidence type="ECO:0000256" key="3">
    <source>
        <dbReference type="ARBA" id="ARBA00022723"/>
    </source>
</evidence>
<evidence type="ECO:0000259" key="9">
    <source>
        <dbReference type="SMART" id="SM00849"/>
    </source>
</evidence>
<dbReference type="GO" id="GO:0016787">
    <property type="term" value="F:hydrolase activity"/>
    <property type="evidence" value="ECO:0007669"/>
    <property type="project" value="UniProtKB-KW"/>
</dbReference>
<evidence type="ECO:0000256" key="5">
    <source>
        <dbReference type="ARBA" id="ARBA00022833"/>
    </source>
</evidence>
<evidence type="ECO:0000256" key="7">
    <source>
        <dbReference type="ARBA" id="ARBA00034301"/>
    </source>
</evidence>
<evidence type="ECO:0000256" key="2">
    <source>
        <dbReference type="ARBA" id="ARBA00007749"/>
    </source>
</evidence>
<dbReference type="RefSeq" id="WP_154118375.1">
    <property type="nucleotide sequence ID" value="NZ_WJXB01000003.1"/>
</dbReference>
<comment type="catalytic activity">
    <reaction evidence="6">
        <text>3',5'-cyclic CMP + H2O = CMP + H(+)</text>
        <dbReference type="Rhea" id="RHEA:72675"/>
        <dbReference type="ChEBI" id="CHEBI:15377"/>
        <dbReference type="ChEBI" id="CHEBI:15378"/>
        <dbReference type="ChEBI" id="CHEBI:58003"/>
        <dbReference type="ChEBI" id="CHEBI:60377"/>
    </reaction>
    <physiologicalReaction direction="left-to-right" evidence="6">
        <dbReference type="Rhea" id="RHEA:72676"/>
    </physiologicalReaction>
</comment>
<evidence type="ECO:0000313" key="10">
    <source>
        <dbReference type="EMBL" id="MRN53334.1"/>
    </source>
</evidence>
<dbReference type="Pfam" id="PF00753">
    <property type="entry name" value="Lactamase_B"/>
    <property type="match status" value="1"/>
</dbReference>
<accession>A0A7X2L1F7</accession>
<reference evidence="10 11" key="1">
    <citation type="submission" date="2019-11" db="EMBL/GenBank/DDBJ databases">
        <title>Paenibacillus monticola sp. nov., a novel PGPR strain isolated from mountain sample in China.</title>
        <authorList>
            <person name="Zhao Q."/>
            <person name="Li H.-P."/>
            <person name="Zhang J.-L."/>
        </authorList>
    </citation>
    <scope>NUCLEOTIDE SEQUENCE [LARGE SCALE GENOMIC DNA]</scope>
    <source>
        <strain evidence="10 11">LC-T2</strain>
    </source>
</reference>
<keyword evidence="4 10" id="KW-0378">Hydrolase</keyword>
<dbReference type="InterPro" id="IPR036866">
    <property type="entry name" value="RibonucZ/Hydroxyglut_hydro"/>
</dbReference>
<evidence type="ECO:0000256" key="6">
    <source>
        <dbReference type="ARBA" id="ARBA00034221"/>
    </source>
</evidence>
<keyword evidence="5" id="KW-0862">Zinc</keyword>
<protein>
    <submittedName>
        <fullName evidence="10">MBL fold metallo-hydrolase</fullName>
    </submittedName>
</protein>
<dbReference type="InterPro" id="IPR051013">
    <property type="entry name" value="MBL_superfamily_lactonases"/>
</dbReference>
<evidence type="ECO:0000313" key="11">
    <source>
        <dbReference type="Proteomes" id="UP000463051"/>
    </source>
</evidence>
<dbReference type="PANTHER" id="PTHR42978:SF7">
    <property type="entry name" value="METALLO-HYDROLASE RV2300C-RELATED"/>
    <property type="match status" value="1"/>
</dbReference>
<evidence type="ECO:0000256" key="4">
    <source>
        <dbReference type="ARBA" id="ARBA00022801"/>
    </source>
</evidence>
<feature type="domain" description="Metallo-beta-lactamase" evidence="9">
    <location>
        <begin position="40"/>
        <end position="248"/>
    </location>
</feature>
<name>A0A7X2L1F7_9BACL</name>
<dbReference type="SUPFAM" id="SSF56281">
    <property type="entry name" value="Metallo-hydrolase/oxidoreductase"/>
    <property type="match status" value="1"/>
</dbReference>
<keyword evidence="3" id="KW-0479">Metal-binding</keyword>
<dbReference type="PANTHER" id="PTHR42978">
    <property type="entry name" value="QUORUM-QUENCHING LACTONASE YTNP-RELATED-RELATED"/>
    <property type="match status" value="1"/>
</dbReference>
<dbReference type="InterPro" id="IPR001279">
    <property type="entry name" value="Metallo-B-lactamas"/>
</dbReference>
<comment type="similarity">
    <text evidence="2">Belongs to the metallo-beta-lactamase superfamily.</text>
</comment>
<gene>
    <name evidence="10" type="ORF">GJB61_10060</name>
</gene>
<evidence type="ECO:0000256" key="8">
    <source>
        <dbReference type="ARBA" id="ARBA00048505"/>
    </source>
</evidence>
<comment type="catalytic activity">
    <reaction evidence="8">
        <text>3',5'-cyclic UMP + H2O = UMP + H(+)</text>
        <dbReference type="Rhea" id="RHEA:70575"/>
        <dbReference type="ChEBI" id="CHEBI:15377"/>
        <dbReference type="ChEBI" id="CHEBI:15378"/>
        <dbReference type="ChEBI" id="CHEBI:57865"/>
        <dbReference type="ChEBI" id="CHEBI:184387"/>
    </reaction>
    <physiologicalReaction direction="left-to-right" evidence="8">
        <dbReference type="Rhea" id="RHEA:70576"/>
    </physiologicalReaction>
</comment>
<proteinExistence type="inferred from homology"/>
<comment type="caution">
    <text evidence="10">The sequence shown here is derived from an EMBL/GenBank/DDBJ whole genome shotgun (WGS) entry which is preliminary data.</text>
</comment>
<dbReference type="Gene3D" id="3.60.15.10">
    <property type="entry name" value="Ribonuclease Z/Hydroxyacylglutathione hydrolase-like"/>
    <property type="match status" value="1"/>
</dbReference>
<organism evidence="10 11">
    <name type="scientific">Paenibacillus monticola</name>
    <dbReference type="NCBI Taxonomy" id="2666075"/>
    <lineage>
        <taxon>Bacteria</taxon>
        <taxon>Bacillati</taxon>
        <taxon>Bacillota</taxon>
        <taxon>Bacilli</taxon>
        <taxon>Bacillales</taxon>
        <taxon>Paenibacillaceae</taxon>
        <taxon>Paenibacillus</taxon>
    </lineage>
</organism>
<comment type="cofactor">
    <cofactor evidence="1">
        <name>Zn(2+)</name>
        <dbReference type="ChEBI" id="CHEBI:29105"/>
    </cofactor>
</comment>
<dbReference type="CDD" id="cd07729">
    <property type="entry name" value="AHL_lactonase_MBL-fold"/>
    <property type="match status" value="1"/>
</dbReference>
<dbReference type="EMBL" id="WJXB01000003">
    <property type="protein sequence ID" value="MRN53334.1"/>
    <property type="molecule type" value="Genomic_DNA"/>
</dbReference>
<dbReference type="Proteomes" id="UP000463051">
    <property type="component" value="Unassembled WGS sequence"/>
</dbReference>
<dbReference type="GO" id="GO:0046872">
    <property type="term" value="F:metal ion binding"/>
    <property type="evidence" value="ECO:0007669"/>
    <property type="project" value="UniProtKB-KW"/>
</dbReference>
<dbReference type="SMART" id="SM00849">
    <property type="entry name" value="Lactamase_B"/>
    <property type="match status" value="1"/>
</dbReference>
<dbReference type="AlphaFoldDB" id="A0A7X2L1F7"/>
<evidence type="ECO:0000256" key="1">
    <source>
        <dbReference type="ARBA" id="ARBA00001947"/>
    </source>
</evidence>
<sequence length="264" mass="29232">MSMITNTSVKRFYVLLCGFEILPRGISVRGGDNRIIIAEPICAYLADTDSGWILFDTGIDAARIHDPALAKEYYTDRGWTTLPVVGPSHSFIGQLEELGIQPEDIKHVVLSHMHADHTGYLKLFRHATIIAQQAEIEYALHTPPLLGNIIEDYSFPDLHWQLIEGDYELAPGVLLLSTPGHTPGHQSALITLPSGERLVLTFDAGDFLENFEQEILPGSSSDDEQALASILRLKSLAAEPSSTLFPLHDPNFIQTAKLAPQYYE</sequence>
<keyword evidence="11" id="KW-1185">Reference proteome</keyword>